<evidence type="ECO:0000313" key="2">
    <source>
        <dbReference type="Proteomes" id="UP000245699"/>
    </source>
</evidence>
<comment type="caution">
    <text evidence="1">The sequence shown here is derived from an EMBL/GenBank/DDBJ whole genome shotgun (WGS) entry which is preliminary data.</text>
</comment>
<keyword evidence="2" id="KW-1185">Reference proteome</keyword>
<name>A0A2T9YCD1_9FUNG</name>
<protein>
    <submittedName>
        <fullName evidence="1">Uncharacterized protein</fullName>
    </submittedName>
</protein>
<sequence>MMETESKQLINTGNNKQRKFMKMKLNFGLLVVSLANVVYCEYISVSAVVIKYPNYGDGKVYLNLIKNGVSEANEWFLPEKFDPNCKKDCTNKITYSDELNPIYINSKSLEYNFDGHSFHFNKNSSTYFGDKCIGINNCRLFVISYNGKFDVFE</sequence>
<evidence type="ECO:0000313" key="1">
    <source>
        <dbReference type="EMBL" id="PVU89954.1"/>
    </source>
</evidence>
<dbReference type="AlphaFoldDB" id="A0A2T9YCD1"/>
<dbReference type="EMBL" id="MBFT01000513">
    <property type="protein sequence ID" value="PVU89954.1"/>
    <property type="molecule type" value="Genomic_DNA"/>
</dbReference>
<proteinExistence type="predicted"/>
<gene>
    <name evidence="1" type="ORF">BB559_004840</name>
</gene>
<dbReference type="Proteomes" id="UP000245699">
    <property type="component" value="Unassembled WGS sequence"/>
</dbReference>
<accession>A0A2T9YCD1</accession>
<organism evidence="1 2">
    <name type="scientific">Furculomyces boomerangus</name>
    <dbReference type="NCBI Taxonomy" id="61424"/>
    <lineage>
        <taxon>Eukaryota</taxon>
        <taxon>Fungi</taxon>
        <taxon>Fungi incertae sedis</taxon>
        <taxon>Zoopagomycota</taxon>
        <taxon>Kickxellomycotina</taxon>
        <taxon>Harpellomycetes</taxon>
        <taxon>Harpellales</taxon>
        <taxon>Harpellaceae</taxon>
        <taxon>Furculomyces</taxon>
    </lineage>
</organism>
<reference evidence="1 2" key="1">
    <citation type="journal article" date="2018" name="MBio">
        <title>Comparative Genomics Reveals the Core Gene Toolbox for the Fungus-Insect Symbiosis.</title>
        <authorList>
            <person name="Wang Y."/>
            <person name="Stata M."/>
            <person name="Wang W."/>
            <person name="Stajich J.E."/>
            <person name="White M.M."/>
            <person name="Moncalvo J.M."/>
        </authorList>
    </citation>
    <scope>NUCLEOTIDE SEQUENCE [LARGE SCALE GENOMIC DNA]</scope>
    <source>
        <strain evidence="1 2">AUS-77-4</strain>
    </source>
</reference>